<dbReference type="PROSITE" id="PS51782">
    <property type="entry name" value="LYSM"/>
    <property type="match status" value="1"/>
</dbReference>
<dbReference type="STRING" id="486041.B0D112"/>
<evidence type="ECO:0000313" key="4">
    <source>
        <dbReference type="Proteomes" id="UP000001194"/>
    </source>
</evidence>
<proteinExistence type="predicted"/>
<accession>B0D112</accession>
<feature type="region of interest" description="Disordered" evidence="1">
    <location>
        <begin position="328"/>
        <end position="353"/>
    </location>
</feature>
<protein>
    <submittedName>
        <fullName evidence="3">Peptidoglycan-binding LysM domain protein</fullName>
    </submittedName>
</protein>
<dbReference type="InterPro" id="IPR045030">
    <property type="entry name" value="LYSM1-4"/>
</dbReference>
<dbReference type="InterPro" id="IPR018392">
    <property type="entry name" value="LysM"/>
</dbReference>
<feature type="compositionally biased region" description="Basic and acidic residues" evidence="1">
    <location>
        <begin position="452"/>
        <end position="463"/>
    </location>
</feature>
<feature type="region of interest" description="Disordered" evidence="1">
    <location>
        <begin position="194"/>
        <end position="216"/>
    </location>
</feature>
<dbReference type="InParanoid" id="B0D112"/>
<dbReference type="OrthoDB" id="2107166at2759"/>
<dbReference type="SMART" id="SM00257">
    <property type="entry name" value="LysM"/>
    <property type="match status" value="1"/>
</dbReference>
<dbReference type="PANTHER" id="PTHR20932:SF8">
    <property type="entry name" value="LD22649P"/>
    <property type="match status" value="1"/>
</dbReference>
<sequence>MVTHDHDLLFNPFADEGEETPTAASHSFYGAMRAETSKRRSSVTDAEGTSGVVSKAHRRSHTDTNIGQPGSATHPLKSAALRTVFHDVGVTRPHLSRIVNTGTLVDAPALDADQVSITSSPTTEAEKDVLIHEVTSKESLAGVSLKYGIPLPALRKANHLWPSDSIHLRKVLYIPIEHATRAQEFINEPSLISLSSESEDDGGHDTSSETSIPVQSSTIHRIPASQLSFFPPSSTASKSGSDSVDNSPETSGHRSYPNHLRPSASNGRYGSPANNSLTSILTALPLAASTRDEIITRLSFDSVSSSYSDRSRVNSDDEGGHELNEVAERKHKHAQEDDTVTSASPSMSTPRVSHQTTVIPLISRTTSQPPSSLRQLQHNRPMLSTSPPSSYVPHSHNPYVRTVQLEPSPGMQLPALRGSAVGHSLGQATKLTISRSVSAGKGKKRPSVIDLDPGHEMQTKLPS</sequence>
<feature type="compositionally biased region" description="Polar residues" evidence="1">
    <location>
        <begin position="340"/>
        <end position="353"/>
    </location>
</feature>
<organism evidence="4">
    <name type="scientific">Laccaria bicolor (strain S238N-H82 / ATCC MYA-4686)</name>
    <name type="common">Bicoloured deceiver</name>
    <name type="synonym">Laccaria laccata var. bicolor</name>
    <dbReference type="NCBI Taxonomy" id="486041"/>
    <lineage>
        <taxon>Eukaryota</taxon>
        <taxon>Fungi</taxon>
        <taxon>Dikarya</taxon>
        <taxon>Basidiomycota</taxon>
        <taxon>Agaricomycotina</taxon>
        <taxon>Agaricomycetes</taxon>
        <taxon>Agaricomycetidae</taxon>
        <taxon>Agaricales</taxon>
        <taxon>Agaricineae</taxon>
        <taxon>Hydnangiaceae</taxon>
        <taxon>Laccaria</taxon>
    </lineage>
</organism>
<feature type="compositionally biased region" description="Polar residues" evidence="1">
    <location>
        <begin position="229"/>
        <end position="250"/>
    </location>
</feature>
<feature type="region of interest" description="Disordered" evidence="1">
    <location>
        <begin position="36"/>
        <end position="74"/>
    </location>
</feature>
<dbReference type="GeneID" id="6072895"/>
<dbReference type="PANTHER" id="PTHR20932">
    <property type="entry name" value="LYSM AND PUTATIVE PEPTIDOGLYCAN-BINDING DOMAIN-CONTAINING PROTEIN"/>
    <property type="match status" value="1"/>
</dbReference>
<dbReference type="EMBL" id="DS547095">
    <property type="protein sequence ID" value="EDR11550.1"/>
    <property type="molecule type" value="Genomic_DNA"/>
</dbReference>
<evidence type="ECO:0000313" key="3">
    <source>
        <dbReference type="EMBL" id="EDR11550.1"/>
    </source>
</evidence>
<dbReference type="Pfam" id="PF01476">
    <property type="entry name" value="LysM"/>
    <property type="match status" value="1"/>
</dbReference>
<dbReference type="InterPro" id="IPR036779">
    <property type="entry name" value="LysM_dom_sf"/>
</dbReference>
<feature type="region of interest" description="Disordered" evidence="1">
    <location>
        <begin position="436"/>
        <end position="463"/>
    </location>
</feature>
<dbReference type="Gene3D" id="3.10.350.10">
    <property type="entry name" value="LysM domain"/>
    <property type="match status" value="1"/>
</dbReference>
<feature type="region of interest" description="Disordered" evidence="1">
    <location>
        <begin position="229"/>
        <end position="271"/>
    </location>
</feature>
<dbReference type="HOGENOM" id="CLU_036221_0_0_1"/>
<evidence type="ECO:0000256" key="1">
    <source>
        <dbReference type="SAM" id="MobiDB-lite"/>
    </source>
</evidence>
<dbReference type="KEGG" id="lbc:LACBIDRAFT_313870"/>
<name>B0D112_LACBS</name>
<keyword evidence="4" id="KW-1185">Reference proteome</keyword>
<reference evidence="3 4" key="1">
    <citation type="journal article" date="2008" name="Nature">
        <title>The genome of Laccaria bicolor provides insights into mycorrhizal symbiosis.</title>
        <authorList>
            <person name="Martin F."/>
            <person name="Aerts A."/>
            <person name="Ahren D."/>
            <person name="Brun A."/>
            <person name="Danchin E.G.J."/>
            <person name="Duchaussoy F."/>
            <person name="Gibon J."/>
            <person name="Kohler A."/>
            <person name="Lindquist E."/>
            <person name="Pereda V."/>
            <person name="Salamov A."/>
            <person name="Shapiro H.J."/>
            <person name="Wuyts J."/>
            <person name="Blaudez D."/>
            <person name="Buee M."/>
            <person name="Brokstein P."/>
            <person name="Canbaeck B."/>
            <person name="Cohen D."/>
            <person name="Courty P.E."/>
            <person name="Coutinho P.M."/>
            <person name="Delaruelle C."/>
            <person name="Detter J.C."/>
            <person name="Deveau A."/>
            <person name="DiFazio S."/>
            <person name="Duplessis S."/>
            <person name="Fraissinet-Tachet L."/>
            <person name="Lucic E."/>
            <person name="Frey-Klett P."/>
            <person name="Fourrey C."/>
            <person name="Feussner I."/>
            <person name="Gay G."/>
            <person name="Grimwood J."/>
            <person name="Hoegger P.J."/>
            <person name="Jain P."/>
            <person name="Kilaru S."/>
            <person name="Labbe J."/>
            <person name="Lin Y.C."/>
            <person name="Legue V."/>
            <person name="Le Tacon F."/>
            <person name="Marmeisse R."/>
            <person name="Melayah D."/>
            <person name="Montanini B."/>
            <person name="Muratet M."/>
            <person name="Nehls U."/>
            <person name="Niculita-Hirzel H."/>
            <person name="Oudot-Le Secq M.P."/>
            <person name="Peter M."/>
            <person name="Quesneville H."/>
            <person name="Rajashekar B."/>
            <person name="Reich M."/>
            <person name="Rouhier N."/>
            <person name="Schmutz J."/>
            <person name="Yin T."/>
            <person name="Chalot M."/>
            <person name="Henrissat B."/>
            <person name="Kuees U."/>
            <person name="Lucas S."/>
            <person name="Van de Peer Y."/>
            <person name="Podila G.K."/>
            <person name="Polle A."/>
            <person name="Pukkila P.J."/>
            <person name="Richardson P.M."/>
            <person name="Rouze P."/>
            <person name="Sanders I.R."/>
            <person name="Stajich J.E."/>
            <person name="Tunlid A."/>
            <person name="Tuskan G."/>
            <person name="Grigoriev I.V."/>
        </authorList>
    </citation>
    <scope>NUCLEOTIDE SEQUENCE [LARGE SCALE GENOMIC DNA]</scope>
    <source>
        <strain evidence="4">S238N-H82 / ATCC MYA-4686</strain>
    </source>
</reference>
<dbReference type="RefSeq" id="XP_001877447.1">
    <property type="nucleotide sequence ID" value="XM_001877412.1"/>
</dbReference>
<dbReference type="AlphaFoldDB" id="B0D112"/>
<feature type="domain" description="LysM" evidence="2">
    <location>
        <begin position="130"/>
        <end position="174"/>
    </location>
</feature>
<dbReference type="SUPFAM" id="SSF54106">
    <property type="entry name" value="LysM domain"/>
    <property type="match status" value="1"/>
</dbReference>
<dbReference type="Proteomes" id="UP000001194">
    <property type="component" value="Unassembled WGS sequence"/>
</dbReference>
<dbReference type="CDD" id="cd00118">
    <property type="entry name" value="LysM"/>
    <property type="match status" value="1"/>
</dbReference>
<evidence type="ECO:0000259" key="2">
    <source>
        <dbReference type="PROSITE" id="PS51782"/>
    </source>
</evidence>
<gene>
    <name evidence="3" type="ORF">LACBIDRAFT_313870</name>
</gene>